<dbReference type="CDD" id="cd18555">
    <property type="entry name" value="ABC_6TM_T1SS_like"/>
    <property type="match status" value="1"/>
</dbReference>
<evidence type="ECO:0000256" key="1">
    <source>
        <dbReference type="ARBA" id="ARBA00004651"/>
    </source>
</evidence>
<keyword evidence="2 9" id="KW-0812">Transmembrane</keyword>
<evidence type="ECO:0000256" key="8">
    <source>
        <dbReference type="ARBA" id="ARBA00023136"/>
    </source>
</evidence>
<dbReference type="InterPro" id="IPR039421">
    <property type="entry name" value="Type_1_exporter"/>
</dbReference>
<dbReference type="PANTHER" id="PTHR43394">
    <property type="entry name" value="ATP-DEPENDENT PERMEASE MDL1, MITOCHONDRIAL"/>
    <property type="match status" value="1"/>
</dbReference>
<dbReference type="InterPro" id="IPR027417">
    <property type="entry name" value="P-loop_NTPase"/>
</dbReference>
<dbReference type="Pfam" id="PF00664">
    <property type="entry name" value="ABC_membrane"/>
    <property type="match status" value="1"/>
</dbReference>
<evidence type="ECO:0000259" key="11">
    <source>
        <dbReference type="PROSITE" id="PS50929"/>
    </source>
</evidence>
<dbReference type="SUPFAM" id="SSF52540">
    <property type="entry name" value="P-loop containing nucleoside triphosphate hydrolases"/>
    <property type="match status" value="1"/>
</dbReference>
<dbReference type="RefSeq" id="WP_380025263.1">
    <property type="nucleotide sequence ID" value="NZ_JBHSHC010000053.1"/>
</dbReference>
<feature type="transmembrane region" description="Helical" evidence="9">
    <location>
        <begin position="208"/>
        <end position="229"/>
    </location>
</feature>
<dbReference type="Pfam" id="PF03412">
    <property type="entry name" value="Peptidase_C39"/>
    <property type="match status" value="1"/>
</dbReference>
<dbReference type="PROSITE" id="PS50990">
    <property type="entry name" value="PEPTIDASE_C39"/>
    <property type="match status" value="1"/>
</dbReference>
<keyword evidence="4" id="KW-0378">Hydrolase</keyword>
<keyword evidence="8 9" id="KW-0472">Membrane</keyword>
<dbReference type="Gene3D" id="1.20.1560.10">
    <property type="entry name" value="ABC transporter type 1, transmembrane domain"/>
    <property type="match status" value="1"/>
</dbReference>
<evidence type="ECO:0000256" key="9">
    <source>
        <dbReference type="SAM" id="Phobius"/>
    </source>
</evidence>
<evidence type="ECO:0000256" key="7">
    <source>
        <dbReference type="ARBA" id="ARBA00022989"/>
    </source>
</evidence>
<dbReference type="InterPro" id="IPR003593">
    <property type="entry name" value="AAA+_ATPase"/>
</dbReference>
<evidence type="ECO:0000256" key="3">
    <source>
        <dbReference type="ARBA" id="ARBA00022741"/>
    </source>
</evidence>
<evidence type="ECO:0000313" key="13">
    <source>
        <dbReference type="EMBL" id="MFC4767338.1"/>
    </source>
</evidence>
<keyword evidence="6" id="KW-0067">ATP-binding</keyword>
<reference evidence="14" key="1">
    <citation type="journal article" date="2019" name="Int. J. Syst. Evol. Microbiol.">
        <title>The Global Catalogue of Microorganisms (GCM) 10K type strain sequencing project: providing services to taxonomists for standard genome sequencing and annotation.</title>
        <authorList>
            <consortium name="The Broad Institute Genomics Platform"/>
            <consortium name="The Broad Institute Genome Sequencing Center for Infectious Disease"/>
            <person name="Wu L."/>
            <person name="Ma J."/>
        </authorList>
    </citation>
    <scope>NUCLEOTIDE SEQUENCE [LARGE SCALE GENOMIC DNA]</scope>
    <source>
        <strain evidence="14">WYCCWR 12678</strain>
    </source>
</reference>
<keyword evidence="5" id="KW-0788">Thiol protease</keyword>
<comment type="caution">
    <text evidence="13">The sequence shown here is derived from an EMBL/GenBank/DDBJ whole genome shotgun (WGS) entry which is preliminary data.</text>
</comment>
<feature type="transmembrane region" description="Helical" evidence="9">
    <location>
        <begin position="311"/>
        <end position="333"/>
    </location>
</feature>
<evidence type="ECO:0000259" key="10">
    <source>
        <dbReference type="PROSITE" id="PS50893"/>
    </source>
</evidence>
<evidence type="ECO:0000256" key="5">
    <source>
        <dbReference type="ARBA" id="ARBA00022807"/>
    </source>
</evidence>
<comment type="subcellular location">
    <subcellularLocation>
        <location evidence="1">Cell membrane</location>
        <topology evidence="1">Multi-pass membrane protein</topology>
    </subcellularLocation>
</comment>
<keyword evidence="3" id="KW-0547">Nucleotide-binding</keyword>
<dbReference type="PANTHER" id="PTHR43394:SF1">
    <property type="entry name" value="ATP-BINDING CASSETTE SUB-FAMILY B MEMBER 10, MITOCHONDRIAL"/>
    <property type="match status" value="1"/>
</dbReference>
<evidence type="ECO:0000256" key="2">
    <source>
        <dbReference type="ARBA" id="ARBA00022692"/>
    </source>
</evidence>
<evidence type="ECO:0000313" key="14">
    <source>
        <dbReference type="Proteomes" id="UP001596002"/>
    </source>
</evidence>
<dbReference type="InterPro" id="IPR005074">
    <property type="entry name" value="Peptidase_C39"/>
</dbReference>
<dbReference type="InterPro" id="IPR036640">
    <property type="entry name" value="ABC1_TM_sf"/>
</dbReference>
<dbReference type="EMBL" id="JBHSHC010000053">
    <property type="protein sequence ID" value="MFC4767338.1"/>
    <property type="molecule type" value="Genomic_DNA"/>
</dbReference>
<dbReference type="PROSITE" id="PS00211">
    <property type="entry name" value="ABC_TRANSPORTER_1"/>
    <property type="match status" value="1"/>
</dbReference>
<dbReference type="PROSITE" id="PS50929">
    <property type="entry name" value="ABC_TM1F"/>
    <property type="match status" value="1"/>
</dbReference>
<feature type="domain" description="ABC transporter" evidence="10">
    <location>
        <begin position="487"/>
        <end position="720"/>
    </location>
</feature>
<keyword evidence="5" id="KW-0645">Protease</keyword>
<feature type="transmembrane region" description="Helical" evidence="9">
    <location>
        <begin position="287"/>
        <end position="305"/>
    </location>
</feature>
<sequence length="735" mass="83279">MDLKRESIKPKGYSKCLRVPFIEQMEQSECGLCCLAMVLAYYKRHVSLSELRERGGGGRDGTNLLSLRNIANSLGMESEGRRIPWDRLHEIRLPAILHWDKKHYVVLEKLKSGKALILDPAVGRRIINIDELKELYSGVVLLCVPGSNFVRSKLKSVWIQYLKLLFSEPWLVISLIVWSLWIQFLTILTPMITQYLVDMVMIPKEVGLLGGIAVGMGCLLVAQIFFTFLRARFLVTFQIALDWQLMSRFFGHLLRLPYQFFQLRTSGDLILRANSNMIVREVLSTRTVTAMLDGGLVLFFLFYMLKQSPMMTSWIVAIGASQVTILAVTNSWLKRLSQEEILWQTAATSFLTEVLHGISLVKSEGAEQLTYDRWSQLFQNQLKAARKRGYISANVDTIINTHKYATPLLLLWLGAQQVVSGQMTLGAMFAFYTLALSFLNPLTSLVSTINQMVIVGAYLNRIMDINESKPEQNQNEVIRPERLEGKIELRNVSFRYHKFSPEVIRNVSLTVLPGQKIALVGASGSGKSTLASLLLGLYMPTEGTILYDGQDLSTLDKPALRNQIGVVMQNTFLFSRSIRHNIALHDPEMPFERIVKAASIAEIHHEIMRLPMKYETVISEMGSNISGGQRQRIALARALAHQPAILLLDEATSALDTVTEKRIDENLSNLHCTRVVIAHRLSTIINSDLIIVVHDGQIVEKGTHEELVCLNERYARFYQTKVQEEEEIERNLEVM</sequence>
<accession>A0ABV9Q0T5</accession>
<dbReference type="Gene3D" id="3.90.70.10">
    <property type="entry name" value="Cysteine proteinases"/>
    <property type="match status" value="1"/>
</dbReference>
<keyword evidence="7 9" id="KW-1133">Transmembrane helix</keyword>
<feature type="transmembrane region" description="Helical" evidence="9">
    <location>
        <begin position="409"/>
        <end position="432"/>
    </location>
</feature>
<proteinExistence type="predicted"/>
<evidence type="ECO:0000256" key="6">
    <source>
        <dbReference type="ARBA" id="ARBA00022840"/>
    </source>
</evidence>
<keyword evidence="14" id="KW-1185">Reference proteome</keyword>
<organism evidence="13 14">
    <name type="scientific">Effusibacillus consociatus</name>
    <dbReference type="NCBI Taxonomy" id="1117041"/>
    <lineage>
        <taxon>Bacteria</taxon>
        <taxon>Bacillati</taxon>
        <taxon>Bacillota</taxon>
        <taxon>Bacilli</taxon>
        <taxon>Bacillales</taxon>
        <taxon>Alicyclobacillaceae</taxon>
        <taxon>Effusibacillus</taxon>
    </lineage>
</organism>
<dbReference type="InterPro" id="IPR003439">
    <property type="entry name" value="ABC_transporter-like_ATP-bd"/>
</dbReference>
<dbReference type="Pfam" id="PF00005">
    <property type="entry name" value="ABC_tran"/>
    <property type="match status" value="1"/>
</dbReference>
<gene>
    <name evidence="13" type="ORF">ACFO8Q_08175</name>
</gene>
<dbReference type="InterPro" id="IPR011527">
    <property type="entry name" value="ABC1_TM_dom"/>
</dbReference>
<feature type="transmembrane region" description="Helical" evidence="9">
    <location>
        <begin position="170"/>
        <end position="188"/>
    </location>
</feature>
<feature type="domain" description="Peptidase C39" evidence="12">
    <location>
        <begin position="24"/>
        <end position="143"/>
    </location>
</feature>
<evidence type="ECO:0000256" key="4">
    <source>
        <dbReference type="ARBA" id="ARBA00022801"/>
    </source>
</evidence>
<dbReference type="SUPFAM" id="SSF90123">
    <property type="entry name" value="ABC transporter transmembrane region"/>
    <property type="match status" value="1"/>
</dbReference>
<dbReference type="Proteomes" id="UP001596002">
    <property type="component" value="Unassembled WGS sequence"/>
</dbReference>
<evidence type="ECO:0000259" key="12">
    <source>
        <dbReference type="PROSITE" id="PS50990"/>
    </source>
</evidence>
<dbReference type="SMART" id="SM00382">
    <property type="entry name" value="AAA"/>
    <property type="match status" value="1"/>
</dbReference>
<dbReference type="InterPro" id="IPR017871">
    <property type="entry name" value="ABC_transporter-like_CS"/>
</dbReference>
<dbReference type="Gene3D" id="3.40.50.300">
    <property type="entry name" value="P-loop containing nucleotide triphosphate hydrolases"/>
    <property type="match status" value="1"/>
</dbReference>
<protein>
    <submittedName>
        <fullName evidence="13">Peptidase domain-containing ABC transporter</fullName>
    </submittedName>
</protein>
<feature type="domain" description="ABC transmembrane type-1" evidence="11">
    <location>
        <begin position="182"/>
        <end position="452"/>
    </location>
</feature>
<name>A0ABV9Q0T5_9BACL</name>
<dbReference type="PROSITE" id="PS50893">
    <property type="entry name" value="ABC_TRANSPORTER_2"/>
    <property type="match status" value="1"/>
</dbReference>